<protein>
    <submittedName>
        <fullName evidence="1">Uncharacterized protein</fullName>
    </submittedName>
</protein>
<organism evidence="1 2">
    <name type="scientific">Trichinella pseudospiralis</name>
    <name type="common">Parasitic roundworm</name>
    <dbReference type="NCBI Taxonomy" id="6337"/>
    <lineage>
        <taxon>Eukaryota</taxon>
        <taxon>Metazoa</taxon>
        <taxon>Ecdysozoa</taxon>
        <taxon>Nematoda</taxon>
        <taxon>Enoplea</taxon>
        <taxon>Dorylaimia</taxon>
        <taxon>Trichinellida</taxon>
        <taxon>Trichinellidae</taxon>
        <taxon>Trichinella</taxon>
    </lineage>
</organism>
<evidence type="ECO:0000313" key="1">
    <source>
        <dbReference type="EMBL" id="KRY85899.1"/>
    </source>
</evidence>
<accession>A0A0V1FIM1</accession>
<comment type="caution">
    <text evidence="1">The sequence shown here is derived from an EMBL/GenBank/DDBJ whole genome shotgun (WGS) entry which is preliminary data.</text>
</comment>
<evidence type="ECO:0000313" key="2">
    <source>
        <dbReference type="Proteomes" id="UP000054995"/>
    </source>
</evidence>
<dbReference type="Proteomes" id="UP000054995">
    <property type="component" value="Unassembled WGS sequence"/>
</dbReference>
<sequence length="238" mass="27262">MSTEYKPKAIQQLQMFMMERFSKKDHLECKLKRIKSGINEHCKMANVRNVPGVYSLSFHPGVERLCILGPNRVGEHFKFPCLHGGEIRAFYEIVKPKEISQFRRFSRERGLLILFYKMFLLRVATCLPCPLAALSPATSSLPQNQSGSFLRATNPAMTRKSDVLSSAPYSVIVPQMHIFTTDSLLYAFWTSKWSTINLTLSITVLSSELPYIGILPYHIQLIKIELPTTQICYYDDVF</sequence>
<reference evidence="1 2" key="1">
    <citation type="submission" date="2015-01" db="EMBL/GenBank/DDBJ databases">
        <title>Evolution of Trichinella species and genotypes.</title>
        <authorList>
            <person name="Korhonen P.K."/>
            <person name="Edoardo P."/>
            <person name="Giuseppe L.R."/>
            <person name="Gasser R.B."/>
        </authorList>
    </citation>
    <scope>NUCLEOTIDE SEQUENCE [LARGE SCALE GENOMIC DNA]</scope>
    <source>
        <strain evidence="1">ISS470</strain>
    </source>
</reference>
<dbReference type="EMBL" id="JYDT01000081">
    <property type="protein sequence ID" value="KRY85899.1"/>
    <property type="molecule type" value="Genomic_DNA"/>
</dbReference>
<dbReference type="AlphaFoldDB" id="A0A0V1FIM1"/>
<name>A0A0V1FIM1_TRIPS</name>
<keyword evidence="2" id="KW-1185">Reference proteome</keyword>
<proteinExistence type="predicted"/>
<gene>
    <name evidence="1" type="ORF">T4D_7783</name>
</gene>